<evidence type="ECO:0000313" key="3">
    <source>
        <dbReference type="Proteomes" id="UP000824035"/>
    </source>
</evidence>
<dbReference type="EMBL" id="DXBV01000032">
    <property type="protein sequence ID" value="HIZ30344.1"/>
    <property type="molecule type" value="Genomic_DNA"/>
</dbReference>
<accession>A0A9D2E3K7</accession>
<feature type="transmembrane region" description="Helical" evidence="1">
    <location>
        <begin position="262"/>
        <end position="279"/>
    </location>
</feature>
<feature type="transmembrane region" description="Helical" evidence="1">
    <location>
        <begin position="364"/>
        <end position="384"/>
    </location>
</feature>
<feature type="transmembrane region" description="Helical" evidence="1">
    <location>
        <begin position="213"/>
        <end position="233"/>
    </location>
</feature>
<feature type="transmembrane region" description="Helical" evidence="1">
    <location>
        <begin position="396"/>
        <end position="419"/>
    </location>
</feature>
<evidence type="ECO:0000313" key="2">
    <source>
        <dbReference type="EMBL" id="HIZ30344.1"/>
    </source>
</evidence>
<feature type="transmembrane region" description="Helical" evidence="1">
    <location>
        <begin position="81"/>
        <end position="103"/>
    </location>
</feature>
<name>A0A9D2E3K7_9FIRM</name>
<feature type="transmembrane region" description="Helical" evidence="1">
    <location>
        <begin position="288"/>
        <end position="308"/>
    </location>
</feature>
<dbReference type="AlphaFoldDB" id="A0A9D2E3K7"/>
<feature type="transmembrane region" description="Helical" evidence="1">
    <location>
        <begin position="431"/>
        <end position="453"/>
    </location>
</feature>
<keyword evidence="1" id="KW-0812">Transmembrane</keyword>
<dbReference type="Proteomes" id="UP000824035">
    <property type="component" value="Unassembled WGS sequence"/>
</dbReference>
<gene>
    <name evidence="2" type="ORF">H9813_03795</name>
</gene>
<feature type="transmembrane region" description="Helical" evidence="1">
    <location>
        <begin position="51"/>
        <end position="69"/>
    </location>
</feature>
<protein>
    <submittedName>
        <fullName evidence="2">Uncharacterized protein</fullName>
    </submittedName>
</protein>
<feature type="transmembrane region" description="Helical" evidence="1">
    <location>
        <begin position="465"/>
        <end position="483"/>
    </location>
</feature>
<reference evidence="2" key="1">
    <citation type="journal article" date="2021" name="PeerJ">
        <title>Extensive microbial diversity within the chicken gut microbiome revealed by metagenomics and culture.</title>
        <authorList>
            <person name="Gilroy R."/>
            <person name="Ravi A."/>
            <person name="Getino M."/>
            <person name="Pursley I."/>
            <person name="Horton D.L."/>
            <person name="Alikhan N.F."/>
            <person name="Baker D."/>
            <person name="Gharbi K."/>
            <person name="Hall N."/>
            <person name="Watson M."/>
            <person name="Adriaenssens E.M."/>
            <person name="Foster-Nyarko E."/>
            <person name="Jarju S."/>
            <person name="Secka A."/>
            <person name="Antonio M."/>
            <person name="Oren A."/>
            <person name="Chaudhuri R.R."/>
            <person name="La Ragione R."/>
            <person name="Hildebrand F."/>
            <person name="Pallen M.J."/>
        </authorList>
    </citation>
    <scope>NUCLEOTIDE SEQUENCE</scope>
    <source>
        <strain evidence="2">ChiGjej4B4-18154</strain>
    </source>
</reference>
<feature type="transmembrane region" description="Helical" evidence="1">
    <location>
        <begin position="189"/>
        <end position="207"/>
    </location>
</feature>
<reference evidence="2" key="2">
    <citation type="submission" date="2021-04" db="EMBL/GenBank/DDBJ databases">
        <authorList>
            <person name="Gilroy R."/>
        </authorList>
    </citation>
    <scope>NUCLEOTIDE SEQUENCE</scope>
    <source>
        <strain evidence="2">ChiGjej4B4-18154</strain>
    </source>
</reference>
<evidence type="ECO:0000256" key="1">
    <source>
        <dbReference type="SAM" id="Phobius"/>
    </source>
</evidence>
<keyword evidence="1" id="KW-1133">Transmembrane helix</keyword>
<feature type="transmembrane region" description="Helical" evidence="1">
    <location>
        <begin position="158"/>
        <end position="177"/>
    </location>
</feature>
<keyword evidence="1" id="KW-0472">Membrane</keyword>
<organism evidence="2 3">
    <name type="scientific">Candidatus Allofournierella merdipullorum</name>
    <dbReference type="NCBI Taxonomy" id="2838595"/>
    <lineage>
        <taxon>Bacteria</taxon>
        <taxon>Bacillati</taxon>
        <taxon>Bacillota</taxon>
        <taxon>Clostridia</taxon>
        <taxon>Eubacteriales</taxon>
        <taxon>Oscillospiraceae</taxon>
        <taxon>Allofournierella</taxon>
    </lineage>
</organism>
<comment type="caution">
    <text evidence="2">The sequence shown here is derived from an EMBL/GenBank/DDBJ whole genome shotgun (WGS) entry which is preliminary data.</text>
</comment>
<sequence>MLMFLAMLCLLVLAAALLTYAAGLHFAQSLPLVLTLGALAAYLFTAAGEKEWLAAALPVVLAVLAVLAWRRRKEPKSPAFGPAFFAFLLAMAVVVAFTGHLQLTIFDDLSHWGLFTRQICAIDQFPNAARSASEFGDYPPAIQMLAALLHLGSRRATVQTMFISQLLWYVGLTLPLLADFGWPKRRWAGLLQVGGMTGFLLVFPAFFTKYHQMSLVVEPVMALLLGWALLTAWRSPRPGFWEMAAVSGALSVLVISKSTGPLYALTGMAAVLILWREPLAETIRRGGVWARLTALGAALAVPAFWASWEVLSRLKGTSSYFTEDLQNGALSAENLRAFLTGQGEARAVSAHFLSFFCLEPLNRATGISALGCIVLFWALVWLLGRLVPARARALRIAGAVLTGVLLVYAVGLCFSYLYLFDADEAKQLAAYHRYIGPLPIAMVYLTLGALAPFAGRLHTPKRRAAALACAAAAFAVGVNWTAATELVPGWFLEHRQLDPQEANWAREQTELQPVFDSFPEELRSADAATLVVTDGPRWDHDCRLYKFDLTPGQTFALNPVEHGDAMAEVYAQWAADVRPLRYVYCAWDGEAVAAQAQLTDADGTPLRANCLYRLHADGSLVLEKELAAPAR</sequence>
<proteinExistence type="predicted"/>